<name>A0A3B5LFV2_9TELE</name>
<feature type="domain" description="Pyrin" evidence="1">
    <location>
        <begin position="1"/>
        <end position="89"/>
    </location>
</feature>
<keyword evidence="3" id="KW-1185">Reference proteome</keyword>
<accession>A0A3B5LFV2</accession>
<dbReference type="SUPFAM" id="SSF47986">
    <property type="entry name" value="DEATH domain"/>
    <property type="match status" value="1"/>
</dbReference>
<dbReference type="Pfam" id="PF02758">
    <property type="entry name" value="PYRIN"/>
    <property type="match status" value="1"/>
</dbReference>
<protein>
    <recommendedName>
        <fullName evidence="1">Pyrin domain-containing protein</fullName>
    </recommendedName>
</protein>
<reference evidence="2" key="2">
    <citation type="submission" date="2025-09" db="UniProtKB">
        <authorList>
            <consortium name="Ensembl"/>
        </authorList>
    </citation>
    <scope>IDENTIFICATION</scope>
</reference>
<proteinExistence type="predicted"/>
<dbReference type="AlphaFoldDB" id="A0A3B5LFV2"/>
<dbReference type="Ensembl" id="ENSXCOT00000011145.1">
    <property type="protein sequence ID" value="ENSXCOP00000011018.1"/>
    <property type="gene ID" value="ENSXCOG00000008324.1"/>
</dbReference>
<evidence type="ECO:0000259" key="1">
    <source>
        <dbReference type="PROSITE" id="PS50824"/>
    </source>
</evidence>
<dbReference type="InterPro" id="IPR004020">
    <property type="entry name" value="DAPIN"/>
</dbReference>
<dbReference type="InterPro" id="IPR011029">
    <property type="entry name" value="DEATH-like_dom_sf"/>
</dbReference>
<evidence type="ECO:0000313" key="2">
    <source>
        <dbReference type="Ensembl" id="ENSXCOP00000011018.1"/>
    </source>
</evidence>
<reference evidence="2" key="1">
    <citation type="submission" date="2025-08" db="UniProtKB">
        <authorList>
            <consortium name="Ensembl"/>
        </authorList>
    </citation>
    <scope>IDENTIFICATION</scope>
</reference>
<evidence type="ECO:0000313" key="3">
    <source>
        <dbReference type="Proteomes" id="UP000261380"/>
    </source>
</evidence>
<dbReference type="CDD" id="cd08321">
    <property type="entry name" value="Pyrin_ASC-like"/>
    <property type="match status" value="1"/>
</dbReference>
<dbReference type="PROSITE" id="PS50824">
    <property type="entry name" value="DAPIN"/>
    <property type="match status" value="1"/>
</dbReference>
<dbReference type="Gene3D" id="1.10.533.10">
    <property type="entry name" value="Death Domain, Fas"/>
    <property type="match status" value="1"/>
</dbReference>
<dbReference type="SMART" id="SM01289">
    <property type="entry name" value="PYRIN"/>
    <property type="match status" value="1"/>
</dbReference>
<organism evidence="2 3">
    <name type="scientific">Xiphophorus couchianus</name>
    <name type="common">Monterrey platyfish</name>
    <dbReference type="NCBI Taxonomy" id="32473"/>
    <lineage>
        <taxon>Eukaryota</taxon>
        <taxon>Metazoa</taxon>
        <taxon>Chordata</taxon>
        <taxon>Craniata</taxon>
        <taxon>Vertebrata</taxon>
        <taxon>Euteleostomi</taxon>
        <taxon>Actinopterygii</taxon>
        <taxon>Neopterygii</taxon>
        <taxon>Teleostei</taxon>
        <taxon>Neoteleostei</taxon>
        <taxon>Acanthomorphata</taxon>
        <taxon>Ovalentaria</taxon>
        <taxon>Atherinomorphae</taxon>
        <taxon>Cyprinodontiformes</taxon>
        <taxon>Poeciliidae</taxon>
        <taxon>Poeciliinae</taxon>
        <taxon>Xiphophorus</taxon>
    </lineage>
</organism>
<dbReference type="Proteomes" id="UP000261380">
    <property type="component" value="Unplaced"/>
</dbReference>
<dbReference type="GeneTree" id="ENSGT00990000204250"/>
<sequence>MATAKEDLWKTLEDLTGDQFKQFKWLLQADGNDPRSIPVSRLEKADRTDTVDLMVQKYGEAEAVRRSLQVLEKISRNDLAQRLSNTRSNLGLQGIILS</sequence>